<evidence type="ECO:0000256" key="8">
    <source>
        <dbReference type="ARBA" id="ARBA00022737"/>
    </source>
</evidence>
<dbReference type="PANTHER" id="PTHR23078:SF3">
    <property type="entry name" value="VESICLE-FUSING ATPASE"/>
    <property type="match status" value="1"/>
</dbReference>
<dbReference type="InterPro" id="IPR039812">
    <property type="entry name" value="Vesicle-fus_ATPase"/>
</dbReference>
<evidence type="ECO:0000256" key="2">
    <source>
        <dbReference type="ARBA" id="ARBA00004496"/>
    </source>
</evidence>
<accession>A0A2A6B7E7</accession>
<dbReference type="GO" id="GO:0005739">
    <property type="term" value="C:mitochondrion"/>
    <property type="evidence" value="ECO:0007669"/>
    <property type="project" value="InterPro"/>
</dbReference>
<keyword evidence="11" id="KW-0653">Protein transport</keyword>
<dbReference type="GO" id="GO:0005795">
    <property type="term" value="C:Golgi stack"/>
    <property type="evidence" value="ECO:0000318"/>
    <property type="project" value="GO_Central"/>
</dbReference>
<comment type="similarity">
    <text evidence="3">Belongs to the AAA ATPase family.</text>
</comment>
<dbReference type="InterPro" id="IPR041569">
    <property type="entry name" value="AAA_lid_3"/>
</dbReference>
<dbReference type="Pfam" id="PF17862">
    <property type="entry name" value="AAA_lid_3"/>
    <property type="match status" value="1"/>
</dbReference>
<dbReference type="Gene3D" id="1.20.1250.40">
    <property type="match status" value="1"/>
</dbReference>
<dbReference type="InterPro" id="IPR010997">
    <property type="entry name" value="HRDC-like_sf"/>
</dbReference>
<dbReference type="SMART" id="SM00657">
    <property type="entry name" value="RPOL4c"/>
    <property type="match status" value="1"/>
</dbReference>
<proteinExistence type="inferred from homology"/>
<dbReference type="FunFam" id="3.40.50.300:FF:000166">
    <property type="entry name" value="vesicle-fusing ATPase isoform X1"/>
    <property type="match status" value="1"/>
</dbReference>
<dbReference type="SMART" id="SM01073">
    <property type="entry name" value="CDC48_N"/>
    <property type="match status" value="1"/>
</dbReference>
<dbReference type="GO" id="GO:0035494">
    <property type="term" value="P:SNARE complex disassembly"/>
    <property type="evidence" value="ECO:0007669"/>
    <property type="project" value="InterPro"/>
</dbReference>
<evidence type="ECO:0000256" key="7">
    <source>
        <dbReference type="ARBA" id="ARBA00022490"/>
    </source>
</evidence>
<sequence length="1026" mass="114637">MTALRLKVVKVPNDELAYMNCCVVGPATFPNAVHLEVVTGPARHFIFTVKTDKSLAPDQIAFALPQRKWATLSLADQVEARPVKIDHCIVGVVFSVDYNKKGKETEIEGKEERGENLVFKFPDGKGKTHILALIVKSMEGVHGISDRKPEPIQLGRLLPDSGIIFDKEEGASINLIGKSKGKSAYRSIINPDWDFSKLGIGGLDTEFTAIFRRAFASRVFPPEYIEQLGMKHVRGILLYGPPGTGKTLMARQIGKMLNAREPKIVNGPQILDKYVGESEANVRKLFADAEEEQRRCGANSGLHIIIFDEIDAICKQRGSMAGSSSVHDTVVNQLLSKMDGVEQLNNILVIGMTNRRDMIDEALLRPGRLEVQVEINLPDEAGRLQILKIHTARMRDYGTLDADVDLNILAAQSKNFSGAEIEGLVRAAQSSAMNRLVKPGGKELIDPDAVEKLSVKMADFEHALENDVKPAFGCAEDKLARFLRLGVINWGKEFSEVLEMGALAVAEARESKLTVSCCLSGSAKSGKSALAAQIAKISEFPFVKVISCLDMIGYSESAKCQIVKKAFDDAMRSPLSILFLDDIEELVDYCAIGPRFSNLVLRTVSVLLKQDPPPGHHLLVLATSSEPSFMREFGFNNLFSHKIDVPLLTRSAHVMAVAEDCQLLSITGQESQELPARLDRLFARGGMENGGVQLRGVGIKRLLACLTAASNCAEGRQAVHLVGQLENRAKFSNKNVFPAIVNDWAMSNQPLTEEPVEEDASELKFPKEFESSACDALLTSEVFLLLEHRRAQSEQKEEIEDLSEVFVKTLNYARRLSRFKNRETIRAVRAIFAPKSSIHKFEVAQIANLCPETAEEAKALIPSLETKVEDDELEEILKDLHSKKTFHNPPPIDYRIQLLSTTDFIFPEFYRRLILLILCFSNFTLFMQFHTNYIVMCMGGWRLESGRFLVLVTFPVAAFWLFNQPNLFKHFMKSYKLPETTAGDEAMAKFKEEITVQKRKEEYERFLKEQMAFEEARKMREKMGLV</sequence>
<keyword evidence="6" id="KW-0813">Transport</keyword>
<dbReference type="Gene3D" id="1.10.8.60">
    <property type="match status" value="1"/>
</dbReference>
<dbReference type="PROSITE" id="PS00674">
    <property type="entry name" value="AAA"/>
    <property type="match status" value="1"/>
</dbReference>
<dbReference type="EC" id="3.6.4.6" evidence="5"/>
<dbReference type="GO" id="GO:0005524">
    <property type="term" value="F:ATP binding"/>
    <property type="evidence" value="ECO:0007669"/>
    <property type="project" value="UniProtKB-KW"/>
</dbReference>
<dbReference type="SUPFAM" id="SSF47819">
    <property type="entry name" value="HRDC-like"/>
    <property type="match status" value="1"/>
</dbReference>
<dbReference type="Gene3D" id="2.40.40.20">
    <property type="match status" value="1"/>
</dbReference>
<evidence type="ECO:0000256" key="5">
    <source>
        <dbReference type="ARBA" id="ARBA00012674"/>
    </source>
</evidence>
<comment type="subunit">
    <text evidence="4">Homohexamer.</text>
</comment>
<dbReference type="CDD" id="cd19504">
    <property type="entry name" value="RecA-like_NSF-SEC18_r1-like"/>
    <property type="match status" value="1"/>
</dbReference>
<dbReference type="Pfam" id="PF03874">
    <property type="entry name" value="RNA_pol_Rpb4"/>
    <property type="match status" value="1"/>
</dbReference>
<dbReference type="InterPro" id="IPR029067">
    <property type="entry name" value="CDC48_domain_2-like_sf"/>
</dbReference>
<accession>A0A8R1UHR6</accession>
<evidence type="ECO:0000256" key="4">
    <source>
        <dbReference type="ARBA" id="ARBA00011643"/>
    </source>
</evidence>
<dbReference type="GO" id="GO:0030880">
    <property type="term" value="C:RNA polymerase complex"/>
    <property type="evidence" value="ECO:0007669"/>
    <property type="project" value="InterPro"/>
</dbReference>
<evidence type="ECO:0000256" key="12">
    <source>
        <dbReference type="ARBA" id="ARBA00023242"/>
    </source>
</evidence>
<organism evidence="14 15">
    <name type="scientific">Pristionchus pacificus</name>
    <name type="common">Parasitic nematode worm</name>
    <dbReference type="NCBI Taxonomy" id="54126"/>
    <lineage>
        <taxon>Eukaryota</taxon>
        <taxon>Metazoa</taxon>
        <taxon>Ecdysozoa</taxon>
        <taxon>Nematoda</taxon>
        <taxon>Chromadorea</taxon>
        <taxon>Rhabditida</taxon>
        <taxon>Rhabditina</taxon>
        <taxon>Diplogasteromorpha</taxon>
        <taxon>Diplogasteroidea</taxon>
        <taxon>Neodiplogasteridae</taxon>
        <taxon>Pristionchus</taxon>
    </lineage>
</organism>
<protein>
    <recommendedName>
        <fullName evidence="5">vesicle-fusing ATPase</fullName>
        <ecNumber evidence="5">3.6.4.6</ecNumber>
    </recommendedName>
</protein>
<dbReference type="GO" id="GO:0005634">
    <property type="term" value="C:nucleus"/>
    <property type="evidence" value="ECO:0007669"/>
    <property type="project" value="UniProtKB-SubCell"/>
</dbReference>
<dbReference type="InterPro" id="IPR003959">
    <property type="entry name" value="ATPase_AAA_core"/>
</dbReference>
<dbReference type="Proteomes" id="UP000005239">
    <property type="component" value="Unassembled WGS sequence"/>
</dbReference>
<name>A0A2A6B7E7_PRIPA</name>
<evidence type="ECO:0000256" key="9">
    <source>
        <dbReference type="ARBA" id="ARBA00022741"/>
    </source>
</evidence>
<dbReference type="GO" id="GO:0016887">
    <property type="term" value="F:ATP hydrolysis activity"/>
    <property type="evidence" value="ECO:0000318"/>
    <property type="project" value="GO_Central"/>
</dbReference>
<dbReference type="Pfam" id="PF00004">
    <property type="entry name" value="AAA"/>
    <property type="match status" value="2"/>
</dbReference>
<dbReference type="Gene3D" id="3.40.50.300">
    <property type="entry name" value="P-loop containing nucleotide triphosphate hydrolases"/>
    <property type="match status" value="2"/>
</dbReference>
<dbReference type="CDD" id="cd00009">
    <property type="entry name" value="AAA"/>
    <property type="match status" value="1"/>
</dbReference>
<evidence type="ECO:0000313" key="15">
    <source>
        <dbReference type="Proteomes" id="UP000005239"/>
    </source>
</evidence>
<dbReference type="FunFam" id="1.20.1250.40:FF:000010">
    <property type="entry name" value="RNA Polymerase II (B) subunit"/>
    <property type="match status" value="1"/>
</dbReference>
<dbReference type="GO" id="GO:0033617">
    <property type="term" value="P:mitochondrial respiratory chain complex IV assembly"/>
    <property type="evidence" value="ECO:0007669"/>
    <property type="project" value="InterPro"/>
</dbReference>
<dbReference type="InterPro" id="IPR027417">
    <property type="entry name" value="P-loop_NTPase"/>
</dbReference>
<dbReference type="GO" id="GO:0043001">
    <property type="term" value="P:Golgi to plasma membrane protein transport"/>
    <property type="evidence" value="ECO:0000318"/>
    <property type="project" value="GO_Central"/>
</dbReference>
<evidence type="ECO:0000256" key="10">
    <source>
        <dbReference type="ARBA" id="ARBA00022840"/>
    </source>
</evidence>
<keyword evidence="7" id="KW-0963">Cytoplasm</keyword>
<keyword evidence="8" id="KW-0677">Repeat</keyword>
<dbReference type="InterPro" id="IPR003593">
    <property type="entry name" value="AAA+_ATPase"/>
</dbReference>
<keyword evidence="9" id="KW-0547">Nucleotide-binding</keyword>
<comment type="catalytic activity">
    <reaction evidence="13">
        <text>ATP + H2O = ADP + phosphate + H(+)</text>
        <dbReference type="Rhea" id="RHEA:13065"/>
        <dbReference type="ChEBI" id="CHEBI:15377"/>
        <dbReference type="ChEBI" id="CHEBI:15378"/>
        <dbReference type="ChEBI" id="CHEBI:30616"/>
        <dbReference type="ChEBI" id="CHEBI:43474"/>
        <dbReference type="ChEBI" id="CHEBI:456216"/>
        <dbReference type="EC" id="3.6.4.6"/>
    </reaction>
</comment>
<gene>
    <name evidence="14" type="primary">WBGene00202874</name>
</gene>
<dbReference type="InterPro" id="IPR009010">
    <property type="entry name" value="Asp_de-COase-like_dom_sf"/>
</dbReference>
<dbReference type="GO" id="GO:0006352">
    <property type="term" value="P:DNA-templated transcription initiation"/>
    <property type="evidence" value="ECO:0007669"/>
    <property type="project" value="InterPro"/>
</dbReference>
<dbReference type="InterPro" id="IPR038324">
    <property type="entry name" value="Rpb4/RPC9_sf"/>
</dbReference>
<reference evidence="15" key="1">
    <citation type="journal article" date="2008" name="Nat. Genet.">
        <title>The Pristionchus pacificus genome provides a unique perspective on nematode lifestyle and parasitism.</title>
        <authorList>
            <person name="Dieterich C."/>
            <person name="Clifton S.W."/>
            <person name="Schuster L.N."/>
            <person name="Chinwalla A."/>
            <person name="Delehaunty K."/>
            <person name="Dinkelacker I."/>
            <person name="Fulton L."/>
            <person name="Fulton R."/>
            <person name="Godfrey J."/>
            <person name="Minx P."/>
            <person name="Mitreva M."/>
            <person name="Roeseler W."/>
            <person name="Tian H."/>
            <person name="Witte H."/>
            <person name="Yang S.P."/>
            <person name="Wilson R.K."/>
            <person name="Sommer R.J."/>
        </authorList>
    </citation>
    <scope>NUCLEOTIDE SEQUENCE [LARGE SCALE GENOMIC DNA]</scope>
    <source>
        <strain evidence="15">PS312</strain>
    </source>
</reference>
<dbReference type="InterPro" id="IPR003338">
    <property type="entry name" value="CDC4_N-term_subdom"/>
</dbReference>
<evidence type="ECO:0000256" key="13">
    <source>
        <dbReference type="ARBA" id="ARBA00048883"/>
    </source>
</evidence>
<dbReference type="InterPro" id="IPR018625">
    <property type="entry name" value="Pet100"/>
</dbReference>
<dbReference type="FunFam" id="1.10.8.60:FF:000026">
    <property type="entry name" value="vesicle-fusing ATPase isoform X1"/>
    <property type="match status" value="1"/>
</dbReference>
<dbReference type="InterPro" id="IPR003960">
    <property type="entry name" value="ATPase_AAA_CS"/>
</dbReference>
<dbReference type="GO" id="GO:0006891">
    <property type="term" value="P:intra-Golgi vesicle-mediated transport"/>
    <property type="evidence" value="ECO:0000318"/>
    <property type="project" value="GO_Central"/>
</dbReference>
<dbReference type="InterPro" id="IPR005574">
    <property type="entry name" value="Rpb4/RPC9"/>
</dbReference>
<dbReference type="SMART" id="SM00382">
    <property type="entry name" value="AAA"/>
    <property type="match status" value="2"/>
</dbReference>
<dbReference type="Pfam" id="PF09803">
    <property type="entry name" value="Pet100"/>
    <property type="match status" value="1"/>
</dbReference>
<dbReference type="SUPFAM" id="SSF50692">
    <property type="entry name" value="ADC-like"/>
    <property type="match status" value="1"/>
</dbReference>
<comment type="subcellular location">
    <subcellularLocation>
        <location evidence="2">Cytoplasm</location>
    </subcellularLocation>
    <subcellularLocation>
        <location evidence="1">Nucleus</location>
    </subcellularLocation>
</comment>
<keyword evidence="10" id="KW-0067">ATP-binding</keyword>
<keyword evidence="12" id="KW-0539">Nucleus</keyword>
<evidence type="ECO:0000256" key="11">
    <source>
        <dbReference type="ARBA" id="ARBA00022927"/>
    </source>
</evidence>
<keyword evidence="15" id="KW-1185">Reference proteome</keyword>
<dbReference type="EnsemblMetazoa" id="PPA30006.1">
    <property type="protein sequence ID" value="PPA30006.1"/>
    <property type="gene ID" value="WBGene00202874"/>
</dbReference>
<reference evidence="14" key="2">
    <citation type="submission" date="2022-06" db="UniProtKB">
        <authorList>
            <consortium name="EnsemblMetazoa"/>
        </authorList>
    </citation>
    <scope>IDENTIFICATION</scope>
    <source>
        <strain evidence="14">PS312</strain>
    </source>
</reference>
<dbReference type="Gene3D" id="3.10.330.10">
    <property type="match status" value="1"/>
</dbReference>
<dbReference type="FunFam" id="3.40.50.300:FF:000187">
    <property type="entry name" value="Vesicular-fusion ATPase SEC18"/>
    <property type="match status" value="1"/>
</dbReference>
<dbReference type="AlphaFoldDB" id="A0A2A6B7E7"/>
<evidence type="ECO:0000256" key="6">
    <source>
        <dbReference type="ARBA" id="ARBA00022448"/>
    </source>
</evidence>
<dbReference type="SUPFAM" id="SSF52540">
    <property type="entry name" value="P-loop containing nucleoside triphosphate hydrolases"/>
    <property type="match status" value="2"/>
</dbReference>
<evidence type="ECO:0000256" key="1">
    <source>
        <dbReference type="ARBA" id="ARBA00004123"/>
    </source>
</evidence>
<dbReference type="PANTHER" id="PTHR23078">
    <property type="entry name" value="VESICULAR-FUSION PROTEIN NSF"/>
    <property type="match status" value="1"/>
</dbReference>
<dbReference type="SUPFAM" id="SSF54585">
    <property type="entry name" value="Cdc48 domain 2-like"/>
    <property type="match status" value="1"/>
</dbReference>
<evidence type="ECO:0000313" key="14">
    <source>
        <dbReference type="EnsemblMetazoa" id="PPA30006.1"/>
    </source>
</evidence>
<dbReference type="InterPro" id="IPR006590">
    <property type="entry name" value="RNA_pol_Rpb4/RPC9_core"/>
</dbReference>
<evidence type="ECO:0000256" key="3">
    <source>
        <dbReference type="ARBA" id="ARBA00006914"/>
    </source>
</evidence>